<proteinExistence type="predicted"/>
<dbReference type="AlphaFoldDB" id="K0RQV9"/>
<keyword evidence="3" id="KW-1185">Reference proteome</keyword>
<dbReference type="Proteomes" id="UP000266841">
    <property type="component" value="Unassembled WGS sequence"/>
</dbReference>
<feature type="region of interest" description="Disordered" evidence="1">
    <location>
        <begin position="25"/>
        <end position="48"/>
    </location>
</feature>
<gene>
    <name evidence="2" type="ORF">THAOC_25596</name>
</gene>
<sequence>MMELRSGKKKPNKARLGYCGLRMKLRSGRGGRRGRGGARGVRGGGARCGGGHAACPHPPCAGHAGGLPDGISGRGSAVEEEVARDGIGVTLGGYSSGTPPEIPEIPEIPVPAPPEPPEIPPEPPEIPRLANSSLPLLPEAVTSSKPSANDDDTVSIGDLPLLPEAVTSSNQSANDDDDTVSP</sequence>
<comment type="caution">
    <text evidence="2">The sequence shown here is derived from an EMBL/GenBank/DDBJ whole genome shotgun (WGS) entry which is preliminary data.</text>
</comment>
<feature type="non-terminal residue" evidence="2">
    <location>
        <position position="182"/>
    </location>
</feature>
<feature type="region of interest" description="Disordered" evidence="1">
    <location>
        <begin position="90"/>
        <end position="182"/>
    </location>
</feature>
<feature type="compositionally biased region" description="Gly residues" evidence="1">
    <location>
        <begin position="37"/>
        <end position="48"/>
    </location>
</feature>
<reference evidence="2 3" key="1">
    <citation type="journal article" date="2012" name="Genome Biol.">
        <title>Genome and low-iron response of an oceanic diatom adapted to chronic iron limitation.</title>
        <authorList>
            <person name="Lommer M."/>
            <person name="Specht M."/>
            <person name="Roy A.S."/>
            <person name="Kraemer L."/>
            <person name="Andreson R."/>
            <person name="Gutowska M.A."/>
            <person name="Wolf J."/>
            <person name="Bergner S.V."/>
            <person name="Schilhabel M.B."/>
            <person name="Klostermeier U.C."/>
            <person name="Beiko R.G."/>
            <person name="Rosenstiel P."/>
            <person name="Hippler M."/>
            <person name="Laroche J."/>
        </authorList>
    </citation>
    <scope>NUCLEOTIDE SEQUENCE [LARGE SCALE GENOMIC DNA]</scope>
    <source>
        <strain evidence="2 3">CCMP1005</strain>
    </source>
</reference>
<feature type="compositionally biased region" description="Basic residues" evidence="1">
    <location>
        <begin position="25"/>
        <end position="36"/>
    </location>
</feature>
<protein>
    <submittedName>
        <fullName evidence="2">Uncharacterized protein</fullName>
    </submittedName>
</protein>
<organism evidence="2 3">
    <name type="scientific">Thalassiosira oceanica</name>
    <name type="common">Marine diatom</name>
    <dbReference type="NCBI Taxonomy" id="159749"/>
    <lineage>
        <taxon>Eukaryota</taxon>
        <taxon>Sar</taxon>
        <taxon>Stramenopiles</taxon>
        <taxon>Ochrophyta</taxon>
        <taxon>Bacillariophyta</taxon>
        <taxon>Coscinodiscophyceae</taxon>
        <taxon>Thalassiosirophycidae</taxon>
        <taxon>Thalassiosirales</taxon>
        <taxon>Thalassiosiraceae</taxon>
        <taxon>Thalassiosira</taxon>
    </lineage>
</organism>
<evidence type="ECO:0000313" key="3">
    <source>
        <dbReference type="Proteomes" id="UP000266841"/>
    </source>
</evidence>
<evidence type="ECO:0000313" key="2">
    <source>
        <dbReference type="EMBL" id="EJK54749.1"/>
    </source>
</evidence>
<evidence type="ECO:0000256" key="1">
    <source>
        <dbReference type="SAM" id="MobiDB-lite"/>
    </source>
</evidence>
<dbReference type="EMBL" id="AGNL01035344">
    <property type="protein sequence ID" value="EJK54749.1"/>
    <property type="molecule type" value="Genomic_DNA"/>
</dbReference>
<feature type="compositionally biased region" description="Pro residues" evidence="1">
    <location>
        <begin position="100"/>
        <end position="126"/>
    </location>
</feature>
<accession>K0RQV9</accession>
<name>K0RQV9_THAOC</name>